<organism evidence="6">
    <name type="scientific">Serratia marcescens</name>
    <dbReference type="NCBI Taxonomy" id="615"/>
    <lineage>
        <taxon>Bacteria</taxon>
        <taxon>Pseudomonadati</taxon>
        <taxon>Pseudomonadota</taxon>
        <taxon>Gammaproteobacteria</taxon>
        <taxon>Enterobacterales</taxon>
        <taxon>Yersiniaceae</taxon>
        <taxon>Serratia</taxon>
    </lineage>
</organism>
<dbReference type="EMBL" id="LT575490">
    <property type="protein sequence ID" value="SAY46376.1"/>
    <property type="molecule type" value="Genomic_DNA"/>
</dbReference>
<evidence type="ECO:0000256" key="3">
    <source>
        <dbReference type="ARBA" id="ARBA00022989"/>
    </source>
</evidence>
<proteinExistence type="predicted"/>
<sequence>MIGEINVDGIFISPLLLCLVFAFFLRIMLSSLLNSVGAYRFLAQRPLFDTALFLILAGLIFYGLEFLTLP</sequence>
<evidence type="ECO:0008006" key="7">
    <source>
        <dbReference type="Google" id="ProtNLM"/>
    </source>
</evidence>
<dbReference type="InterPro" id="IPR012451">
    <property type="entry name" value="DUF1656"/>
</dbReference>
<keyword evidence="1" id="KW-1003">Cell membrane</keyword>
<gene>
    <name evidence="6" type="ORF">PWN146_05145</name>
</gene>
<keyword evidence="2 5" id="KW-0812">Transmembrane</keyword>
<evidence type="ECO:0000256" key="2">
    <source>
        <dbReference type="ARBA" id="ARBA00022692"/>
    </source>
</evidence>
<keyword evidence="4 5" id="KW-0472">Membrane</keyword>
<feature type="transmembrane region" description="Helical" evidence="5">
    <location>
        <begin position="46"/>
        <end position="64"/>
    </location>
</feature>
<reference evidence="6" key="1">
    <citation type="submission" date="2016-05" db="EMBL/GenBank/DDBJ databases">
        <authorList>
            <person name="Cock P.J.A."/>
            <person name="Cock P.J.A."/>
        </authorList>
    </citation>
    <scope>NUCLEOTIDE SEQUENCE</scope>
    <source>
        <strain evidence="6">PWN146_assembly</strain>
    </source>
</reference>
<evidence type="ECO:0000256" key="5">
    <source>
        <dbReference type="SAM" id="Phobius"/>
    </source>
</evidence>
<protein>
    <recommendedName>
        <fullName evidence="7">DUF1656 domain-containing protein</fullName>
    </recommendedName>
</protein>
<accession>A0A1C3HMU5</accession>
<evidence type="ECO:0000313" key="6">
    <source>
        <dbReference type="EMBL" id="SAY46376.1"/>
    </source>
</evidence>
<dbReference type="Pfam" id="PF07869">
    <property type="entry name" value="DUF1656"/>
    <property type="match status" value="1"/>
</dbReference>
<evidence type="ECO:0000256" key="4">
    <source>
        <dbReference type="ARBA" id="ARBA00023136"/>
    </source>
</evidence>
<name>A0A1C3HMU5_SERMA</name>
<dbReference type="AlphaFoldDB" id="A0A1C3HMU5"/>
<evidence type="ECO:0000256" key="1">
    <source>
        <dbReference type="ARBA" id="ARBA00022475"/>
    </source>
</evidence>
<feature type="transmembrane region" description="Helical" evidence="5">
    <location>
        <begin position="12"/>
        <end position="34"/>
    </location>
</feature>
<keyword evidence="3 5" id="KW-1133">Transmembrane helix</keyword>